<proteinExistence type="predicted"/>
<protein>
    <submittedName>
        <fullName evidence="2">Uncharacterized protein YigA (DUF484 family)</fullName>
    </submittedName>
</protein>
<sequence length="238" mass="25420">MTPPSSNHTSHPSSSVPPITEDDIAEFLANTPGFFERHAEVLAGVTITSPHGHRAVSLQERQAEMLREKIKGLEQRVMEIVRHGSENAATAAKIHQWSRELAAAKDPQALPAAVTDGIRTLFDVPQAALRVWDVAPAHQGAAFTEGASEDARTFTASLTMPFCGPNLGFEATAWLPDAANVQSLALLPLREGAIDGDGPAFGLLVLGSPDPHRFDATMGTDFLARMAELASSALSRLR</sequence>
<evidence type="ECO:0000313" key="2">
    <source>
        <dbReference type="EMBL" id="MDR6214231.1"/>
    </source>
</evidence>
<keyword evidence="3" id="KW-1185">Reference proteome</keyword>
<dbReference type="SUPFAM" id="SSF55781">
    <property type="entry name" value="GAF domain-like"/>
    <property type="match status" value="1"/>
</dbReference>
<dbReference type="PANTHER" id="PTHR38765">
    <property type="entry name" value="DUF484 DOMAIN-CONTAINING PROTEIN"/>
    <property type="match status" value="1"/>
</dbReference>
<dbReference type="Pfam" id="PF04340">
    <property type="entry name" value="DUF484"/>
    <property type="match status" value="1"/>
</dbReference>
<dbReference type="Proteomes" id="UP001267710">
    <property type="component" value="Unassembled WGS sequence"/>
</dbReference>
<name>A0ABU1IAK1_9BURK</name>
<dbReference type="Gene3D" id="3.30.450.40">
    <property type="match status" value="1"/>
</dbReference>
<feature type="coiled-coil region" evidence="1">
    <location>
        <begin position="56"/>
        <end position="83"/>
    </location>
</feature>
<evidence type="ECO:0000256" key="1">
    <source>
        <dbReference type="SAM" id="Coils"/>
    </source>
</evidence>
<dbReference type="InterPro" id="IPR029016">
    <property type="entry name" value="GAF-like_dom_sf"/>
</dbReference>
<keyword evidence="1" id="KW-0175">Coiled coil</keyword>
<gene>
    <name evidence="2" type="ORF">QE399_001920</name>
</gene>
<accession>A0ABU1IAK1</accession>
<reference evidence="2 3" key="1">
    <citation type="submission" date="2023-08" db="EMBL/GenBank/DDBJ databases">
        <title>Functional and genomic diversity of the sorghum phyllosphere microbiome.</title>
        <authorList>
            <person name="Shade A."/>
        </authorList>
    </citation>
    <scope>NUCLEOTIDE SEQUENCE [LARGE SCALE GENOMIC DNA]</scope>
    <source>
        <strain evidence="2 3">SORGH_AS_0335</strain>
    </source>
</reference>
<dbReference type="PANTHER" id="PTHR38765:SF1">
    <property type="entry name" value="DUF484 DOMAIN-CONTAINING PROTEIN"/>
    <property type="match status" value="1"/>
</dbReference>
<dbReference type="InterPro" id="IPR007435">
    <property type="entry name" value="DUF484"/>
</dbReference>
<dbReference type="RefSeq" id="WP_309828289.1">
    <property type="nucleotide sequence ID" value="NZ_JAVIZX010000001.1"/>
</dbReference>
<evidence type="ECO:0000313" key="3">
    <source>
        <dbReference type="Proteomes" id="UP001267710"/>
    </source>
</evidence>
<dbReference type="EMBL" id="JAVIZX010000001">
    <property type="protein sequence ID" value="MDR6214231.1"/>
    <property type="molecule type" value="Genomic_DNA"/>
</dbReference>
<comment type="caution">
    <text evidence="2">The sequence shown here is derived from an EMBL/GenBank/DDBJ whole genome shotgun (WGS) entry which is preliminary data.</text>
</comment>
<organism evidence="2 3">
    <name type="scientific">Paracidovorax wautersii</name>
    <dbReference type="NCBI Taxonomy" id="1177982"/>
    <lineage>
        <taxon>Bacteria</taxon>
        <taxon>Pseudomonadati</taxon>
        <taxon>Pseudomonadota</taxon>
        <taxon>Betaproteobacteria</taxon>
        <taxon>Burkholderiales</taxon>
        <taxon>Comamonadaceae</taxon>
        <taxon>Paracidovorax</taxon>
    </lineage>
</organism>